<sequence>NISEYDWLAINTYDMWNEMNIIVGSVQEYCTKLLCPTMNAGDFEYAWADDEAV</sequence>
<dbReference type="OrthoDB" id="8170117at2759"/>
<dbReference type="GeneID" id="9039763"/>
<dbReference type="PANTHER" id="PTHR22599">
    <property type="entry name" value="MPS ONE BINDER KINASE ACTIVATOR-LIKE MOB"/>
    <property type="match status" value="1"/>
</dbReference>
<dbReference type="InterPro" id="IPR005301">
    <property type="entry name" value="MOB_kinase_act_fam"/>
</dbReference>
<gene>
    <name evidence="1" type="ORF">Pmar_PMAR012483</name>
</gene>
<accession>C5K7G7</accession>
<dbReference type="Pfam" id="PF03637">
    <property type="entry name" value="Mob1_phocein"/>
    <property type="match status" value="1"/>
</dbReference>
<name>C5K7G7_PERM5</name>
<keyword evidence="2" id="KW-1185">Reference proteome</keyword>
<dbReference type="Gene3D" id="1.20.140.30">
    <property type="entry name" value="MOB kinase activator"/>
    <property type="match status" value="1"/>
</dbReference>
<proteinExistence type="predicted"/>
<organism evidence="2">
    <name type="scientific">Perkinsus marinus (strain ATCC 50983 / TXsc)</name>
    <dbReference type="NCBI Taxonomy" id="423536"/>
    <lineage>
        <taxon>Eukaryota</taxon>
        <taxon>Sar</taxon>
        <taxon>Alveolata</taxon>
        <taxon>Perkinsozoa</taxon>
        <taxon>Perkinsea</taxon>
        <taxon>Perkinsida</taxon>
        <taxon>Perkinsidae</taxon>
        <taxon>Perkinsus</taxon>
    </lineage>
</organism>
<feature type="non-terminal residue" evidence="1">
    <location>
        <position position="53"/>
    </location>
</feature>
<feature type="non-terminal residue" evidence="1">
    <location>
        <position position="1"/>
    </location>
</feature>
<dbReference type="SUPFAM" id="SSF101152">
    <property type="entry name" value="Mob1/phocein"/>
    <property type="match status" value="1"/>
</dbReference>
<dbReference type="RefSeq" id="XP_002787706.1">
    <property type="nucleotide sequence ID" value="XM_002787660.1"/>
</dbReference>
<dbReference type="AlphaFoldDB" id="C5K7G7"/>
<protein>
    <submittedName>
        <fullName evidence="1">Uncharacterized protein</fullName>
    </submittedName>
</protein>
<dbReference type="InterPro" id="IPR036703">
    <property type="entry name" value="MOB_kinase_act_sf"/>
</dbReference>
<dbReference type="InParanoid" id="C5K7G7"/>
<dbReference type="Proteomes" id="UP000007800">
    <property type="component" value="Unassembled WGS sequence"/>
</dbReference>
<evidence type="ECO:0000313" key="1">
    <source>
        <dbReference type="EMBL" id="EER19502.1"/>
    </source>
</evidence>
<dbReference type="EMBL" id="GG671079">
    <property type="protein sequence ID" value="EER19502.1"/>
    <property type="molecule type" value="Genomic_DNA"/>
</dbReference>
<reference evidence="1 2" key="1">
    <citation type="submission" date="2008-07" db="EMBL/GenBank/DDBJ databases">
        <authorList>
            <person name="El-Sayed N."/>
            <person name="Caler E."/>
            <person name="Inman J."/>
            <person name="Amedeo P."/>
            <person name="Hass B."/>
            <person name="Wortman J."/>
        </authorList>
    </citation>
    <scope>NUCLEOTIDE SEQUENCE [LARGE SCALE GENOMIC DNA]</scope>
    <source>
        <strain evidence="2">ATCC 50983 / TXsc</strain>
    </source>
</reference>
<evidence type="ECO:0000313" key="2">
    <source>
        <dbReference type="Proteomes" id="UP000007800"/>
    </source>
</evidence>